<gene>
    <name evidence="2" type="ORF">Sste5346_008333</name>
</gene>
<organism evidence="2 3">
    <name type="scientific">Sporothrix stenoceras</name>
    <dbReference type="NCBI Taxonomy" id="5173"/>
    <lineage>
        <taxon>Eukaryota</taxon>
        <taxon>Fungi</taxon>
        <taxon>Dikarya</taxon>
        <taxon>Ascomycota</taxon>
        <taxon>Pezizomycotina</taxon>
        <taxon>Sordariomycetes</taxon>
        <taxon>Sordariomycetidae</taxon>
        <taxon>Ophiostomatales</taxon>
        <taxon>Ophiostomataceae</taxon>
        <taxon>Sporothrix</taxon>
    </lineage>
</organism>
<proteinExistence type="predicted"/>
<dbReference type="InterPro" id="IPR010730">
    <property type="entry name" value="HET"/>
</dbReference>
<dbReference type="PANTHER" id="PTHR10622:SF12">
    <property type="entry name" value="HET DOMAIN-CONTAINING PROTEIN"/>
    <property type="match status" value="1"/>
</dbReference>
<feature type="domain" description="Heterokaryon incompatibility" evidence="1">
    <location>
        <begin position="48"/>
        <end position="101"/>
    </location>
</feature>
<keyword evidence="3" id="KW-1185">Reference proteome</keyword>
<name>A0ABR3YPS0_9PEZI</name>
<evidence type="ECO:0000313" key="2">
    <source>
        <dbReference type="EMBL" id="KAL1890331.1"/>
    </source>
</evidence>
<dbReference type="Pfam" id="PF06985">
    <property type="entry name" value="HET"/>
    <property type="match status" value="1"/>
</dbReference>
<accession>A0ABR3YPS0</accession>
<dbReference type="Proteomes" id="UP001583186">
    <property type="component" value="Unassembled WGS sequence"/>
</dbReference>
<evidence type="ECO:0000259" key="1">
    <source>
        <dbReference type="Pfam" id="PF06985"/>
    </source>
</evidence>
<dbReference type="EMBL" id="JAWCUI010000063">
    <property type="protein sequence ID" value="KAL1890331.1"/>
    <property type="molecule type" value="Genomic_DNA"/>
</dbReference>
<sequence length="309" mass="34885">MRLININARMLEQVGDGSNTRYSILSHTWEDNEPTFQDFCANPEAVLRTPKYVWIDTVCTNKTSSAEFQEAINSMYQWYQNAMSSCNTTKMKKMEKMETMEKGLLWVNQRLPRLSPTKDIALTKPSSTAASSNDAGRFKSFLHHNNSTFTMLTGNASASNGGTTMADLGGHGTFTRRETLCLLSTRRLVPDLVKLKIEYDAWRQPCRAECSVAAMPADKSLLELLLIDKYPAPHGSVETIDAYSEHVKYRVEYNAKLQYRRNLTVDVTVALFIGKCIRLTVTGDLTNAAGLAEDEYKELVDEYEELVEM</sequence>
<protein>
    <recommendedName>
        <fullName evidence="1">Heterokaryon incompatibility domain-containing protein</fullName>
    </recommendedName>
</protein>
<comment type="caution">
    <text evidence="2">The sequence shown here is derived from an EMBL/GenBank/DDBJ whole genome shotgun (WGS) entry which is preliminary data.</text>
</comment>
<evidence type="ECO:0000313" key="3">
    <source>
        <dbReference type="Proteomes" id="UP001583186"/>
    </source>
</evidence>
<reference evidence="2 3" key="1">
    <citation type="journal article" date="2024" name="IMA Fungus">
        <title>IMA Genome - F19 : A genome assembly and annotation guide to empower mycologists, including annotated draft genome sequences of Ceratocystis pirilliformis, Diaporthe australafricana, Fusarium ophioides, Paecilomyces lecythidis, and Sporothrix stenoceras.</title>
        <authorList>
            <person name="Aylward J."/>
            <person name="Wilson A.M."/>
            <person name="Visagie C.M."/>
            <person name="Spraker J."/>
            <person name="Barnes I."/>
            <person name="Buitendag C."/>
            <person name="Ceriani C."/>
            <person name="Del Mar Angel L."/>
            <person name="du Plessis D."/>
            <person name="Fuchs T."/>
            <person name="Gasser K."/>
            <person name="Kramer D."/>
            <person name="Li W."/>
            <person name="Munsamy K."/>
            <person name="Piso A."/>
            <person name="Price J.L."/>
            <person name="Sonnekus B."/>
            <person name="Thomas C."/>
            <person name="van der Nest A."/>
            <person name="van Dijk A."/>
            <person name="van Heerden A."/>
            <person name="van Vuuren N."/>
            <person name="Yilmaz N."/>
            <person name="Duong T.A."/>
            <person name="van der Merwe N.A."/>
            <person name="Wingfield M.J."/>
            <person name="Wingfield B.D."/>
        </authorList>
    </citation>
    <scope>NUCLEOTIDE SEQUENCE [LARGE SCALE GENOMIC DNA]</scope>
    <source>
        <strain evidence="2 3">CMW 5346</strain>
    </source>
</reference>
<dbReference type="PANTHER" id="PTHR10622">
    <property type="entry name" value="HET DOMAIN-CONTAINING PROTEIN"/>
    <property type="match status" value="1"/>
</dbReference>